<evidence type="ECO:0000313" key="4">
    <source>
        <dbReference type="Proteomes" id="UP000030689"/>
    </source>
</evidence>
<dbReference type="PANTHER" id="PTHR44259">
    <property type="entry name" value="OS07G0183000 PROTEIN-RELATED"/>
    <property type="match status" value="1"/>
</dbReference>
<organism evidence="3 4">
    <name type="scientific">Eutrema salsugineum</name>
    <name type="common">Saltwater cress</name>
    <name type="synonym">Sisymbrium salsugineum</name>
    <dbReference type="NCBI Taxonomy" id="72664"/>
    <lineage>
        <taxon>Eukaryota</taxon>
        <taxon>Viridiplantae</taxon>
        <taxon>Streptophyta</taxon>
        <taxon>Embryophyta</taxon>
        <taxon>Tracheophyta</taxon>
        <taxon>Spermatophyta</taxon>
        <taxon>Magnoliopsida</taxon>
        <taxon>eudicotyledons</taxon>
        <taxon>Gunneridae</taxon>
        <taxon>Pentapetalae</taxon>
        <taxon>rosids</taxon>
        <taxon>malvids</taxon>
        <taxon>Brassicales</taxon>
        <taxon>Brassicaceae</taxon>
        <taxon>Eutremeae</taxon>
        <taxon>Eutrema</taxon>
    </lineage>
</organism>
<protein>
    <recommendedName>
        <fullName evidence="5">F-box domain-containing protein</fullName>
    </recommendedName>
</protein>
<dbReference type="SUPFAM" id="SSF81383">
    <property type="entry name" value="F-box domain"/>
    <property type="match status" value="1"/>
</dbReference>
<evidence type="ECO:0000313" key="3">
    <source>
        <dbReference type="EMBL" id="ESQ50354.1"/>
    </source>
</evidence>
<keyword evidence="4" id="KW-1185">Reference proteome</keyword>
<dbReference type="InterPro" id="IPR036047">
    <property type="entry name" value="F-box-like_dom_sf"/>
</dbReference>
<dbReference type="InterPro" id="IPR005174">
    <property type="entry name" value="KIB1-4_b-propeller"/>
</dbReference>
<dbReference type="PANTHER" id="PTHR44259:SF104">
    <property type="entry name" value="F-BOX ONLY PROTEIN (DUF295)-RELATED"/>
    <property type="match status" value="1"/>
</dbReference>
<evidence type="ECO:0000259" key="1">
    <source>
        <dbReference type="Pfam" id="PF00646"/>
    </source>
</evidence>
<dbReference type="KEGG" id="eus:EUTSA_v10002155mg"/>
<proteinExistence type="predicted"/>
<gene>
    <name evidence="3" type="ORF">EUTSA_v10002155mg</name>
</gene>
<feature type="domain" description="KIB1-4 beta-propeller" evidence="2">
    <location>
        <begin position="68"/>
        <end position="328"/>
    </location>
</feature>
<accession>V4M2F9</accession>
<dbReference type="Gene3D" id="1.20.1280.50">
    <property type="match status" value="1"/>
</dbReference>
<dbReference type="Proteomes" id="UP000030689">
    <property type="component" value="Unassembled WGS sequence"/>
</dbReference>
<dbReference type="Gramene" id="ESQ50354">
    <property type="protein sequence ID" value="ESQ50354"/>
    <property type="gene ID" value="EUTSA_v10002155mg"/>
</dbReference>
<evidence type="ECO:0000259" key="2">
    <source>
        <dbReference type="Pfam" id="PF03478"/>
    </source>
</evidence>
<evidence type="ECO:0008006" key="5">
    <source>
        <dbReference type="Google" id="ProtNLM"/>
    </source>
</evidence>
<dbReference type="OMA" id="SENTHYP"/>
<feature type="domain" description="F-box" evidence="1">
    <location>
        <begin position="12"/>
        <end position="49"/>
    </location>
</feature>
<name>V4M2F9_EUTSA</name>
<dbReference type="InterPro" id="IPR050942">
    <property type="entry name" value="F-box_BR-signaling"/>
</dbReference>
<dbReference type="Pfam" id="PF03478">
    <property type="entry name" value="Beta-prop_KIB1-4"/>
    <property type="match status" value="1"/>
</dbReference>
<sequence>NIRKEKTRCSDWSNLSPDVLRKILETLSPIDSHQAKAVCSDWFSVWKTCLNRPPCPLRIIHQGGLKESSYCMASSGSWILMVDSRFHFHLLNLLTRKRINLPAIDDWKSYGSFEGPDRLKNSAVLWIDEVKEDYFVAWTFSQHHLFTYKKGDDSWSNVKPRGEGSESVFLDIAYKNSKLYVLTTKQKIKIFDVSKEGNPREEKKKNPYRKHPFRFDEKPREFVWKRKIAIQRSGEVLIILSLKEKKYDEEKLLFYVFKMNRESCEWERVDSIGDGEMVVFGHGVTLRAPVECCFTEGIKSDSICFVEDDVWPDNQDHEDRASDCGVFDMATGRIEWPKKSCFYINEAQWFVPGVDYDYSRLF</sequence>
<dbReference type="InterPro" id="IPR001810">
    <property type="entry name" value="F-box_dom"/>
</dbReference>
<dbReference type="Pfam" id="PF00646">
    <property type="entry name" value="F-box"/>
    <property type="match status" value="1"/>
</dbReference>
<dbReference type="EMBL" id="KI517398">
    <property type="protein sequence ID" value="ESQ50354.1"/>
    <property type="molecule type" value="Genomic_DNA"/>
</dbReference>
<reference evidence="3 4" key="1">
    <citation type="journal article" date="2013" name="Front. Plant Sci.">
        <title>The Reference Genome of the Halophytic Plant Eutrema salsugineum.</title>
        <authorList>
            <person name="Yang R."/>
            <person name="Jarvis D.E."/>
            <person name="Chen H."/>
            <person name="Beilstein M.A."/>
            <person name="Grimwood J."/>
            <person name="Jenkins J."/>
            <person name="Shu S."/>
            <person name="Prochnik S."/>
            <person name="Xin M."/>
            <person name="Ma C."/>
            <person name="Schmutz J."/>
            <person name="Wing R.A."/>
            <person name="Mitchell-Olds T."/>
            <person name="Schumaker K.S."/>
            <person name="Wang X."/>
        </authorList>
    </citation>
    <scope>NUCLEOTIDE SEQUENCE [LARGE SCALE GENOMIC DNA]</scope>
</reference>
<feature type="non-terminal residue" evidence="3">
    <location>
        <position position="1"/>
    </location>
</feature>
<dbReference type="AlphaFoldDB" id="V4M2F9"/>
<dbReference type="STRING" id="72664.V4M2F9"/>